<evidence type="ECO:0000313" key="1">
    <source>
        <dbReference type="EMBL" id="KAH7865886.1"/>
    </source>
</evidence>
<proteinExistence type="predicted"/>
<sequence>MDQKPNTDIQLPPGFRFHPSDEELMVHYLRNKATSSPLPASIIAEVDLYKFNPWELPRKALFGEEEWYFFTPRDRKYPNGVRPNRMAGSGFWKATGTDKPIVSSQDATILGVKKGLVFHTGRAPRGIKTDWIMHEYRMPEAKTLNARQRGCMRKSNKPRNSGEDRSGSNNDPFGDSQKEYKPCSTIEKVKQALVRDFLDRDCLVLPLIFASQDLRSLDTVSNQIFEASKTSTSACETYSEMNYSQHSVLPFDSLTDGQKRKAAEGDQYESFMQPNKKLTIRDY</sequence>
<dbReference type="EMBL" id="CM037159">
    <property type="protein sequence ID" value="KAH7865886.1"/>
    <property type="molecule type" value="Genomic_DNA"/>
</dbReference>
<dbReference type="Proteomes" id="UP000828048">
    <property type="component" value="Chromosome 9"/>
</dbReference>
<evidence type="ECO:0000313" key="2">
    <source>
        <dbReference type="Proteomes" id="UP000828048"/>
    </source>
</evidence>
<organism evidence="1 2">
    <name type="scientific">Vaccinium darrowii</name>
    <dbReference type="NCBI Taxonomy" id="229202"/>
    <lineage>
        <taxon>Eukaryota</taxon>
        <taxon>Viridiplantae</taxon>
        <taxon>Streptophyta</taxon>
        <taxon>Embryophyta</taxon>
        <taxon>Tracheophyta</taxon>
        <taxon>Spermatophyta</taxon>
        <taxon>Magnoliopsida</taxon>
        <taxon>eudicotyledons</taxon>
        <taxon>Gunneridae</taxon>
        <taxon>Pentapetalae</taxon>
        <taxon>asterids</taxon>
        <taxon>Ericales</taxon>
        <taxon>Ericaceae</taxon>
        <taxon>Vaccinioideae</taxon>
        <taxon>Vaccinieae</taxon>
        <taxon>Vaccinium</taxon>
    </lineage>
</organism>
<accession>A0ACB7ZK69</accession>
<gene>
    <name evidence="1" type="ORF">Vadar_012694</name>
</gene>
<name>A0ACB7ZK69_9ERIC</name>
<comment type="caution">
    <text evidence="1">The sequence shown here is derived from an EMBL/GenBank/DDBJ whole genome shotgun (WGS) entry which is preliminary data.</text>
</comment>
<protein>
    <submittedName>
        <fullName evidence="1">Uncharacterized protein</fullName>
    </submittedName>
</protein>
<reference evidence="1 2" key="1">
    <citation type="journal article" date="2021" name="Hortic Res">
        <title>High-quality reference genome and annotation aids understanding of berry development for evergreen blueberry (Vaccinium darrowii).</title>
        <authorList>
            <person name="Yu J."/>
            <person name="Hulse-Kemp A.M."/>
            <person name="Babiker E."/>
            <person name="Staton M."/>
        </authorList>
    </citation>
    <scope>NUCLEOTIDE SEQUENCE [LARGE SCALE GENOMIC DNA]</scope>
    <source>
        <strain evidence="2">cv. NJ 8807/NJ 8810</strain>
        <tissue evidence="1">Young leaf</tissue>
    </source>
</reference>
<keyword evidence="2" id="KW-1185">Reference proteome</keyword>